<feature type="transmembrane region" description="Helical" evidence="10">
    <location>
        <begin position="420"/>
        <end position="442"/>
    </location>
</feature>
<dbReference type="InterPro" id="IPR049406">
    <property type="entry name" value="ZIP4_12_EF-hand"/>
</dbReference>
<dbReference type="OrthoDB" id="200954at2759"/>
<comment type="similarity">
    <text evidence="2">Belongs to the ZIP transporter (TC 2.A.5) family.</text>
</comment>
<feature type="transmembrane region" description="Helical" evidence="10">
    <location>
        <begin position="653"/>
        <end position="672"/>
    </location>
</feature>
<proteinExistence type="inferred from homology"/>
<feature type="signal peptide" evidence="11">
    <location>
        <begin position="1"/>
        <end position="29"/>
    </location>
</feature>
<feature type="domain" description="Zinc transporter ZIP4/12 EF-hand" evidence="13">
    <location>
        <begin position="235"/>
        <end position="362"/>
    </location>
</feature>
<evidence type="ECO:0000256" key="2">
    <source>
        <dbReference type="ARBA" id="ARBA00006939"/>
    </source>
</evidence>
<evidence type="ECO:0000256" key="11">
    <source>
        <dbReference type="SAM" id="SignalP"/>
    </source>
</evidence>
<evidence type="ECO:0000256" key="8">
    <source>
        <dbReference type="ARBA" id="ARBA00042541"/>
    </source>
</evidence>
<dbReference type="GO" id="GO:0030003">
    <property type="term" value="P:intracellular monoatomic cation homeostasis"/>
    <property type="evidence" value="ECO:0007669"/>
    <property type="project" value="TreeGrafter"/>
</dbReference>
<gene>
    <name evidence="14" type="primary">SLC39A12</name>
</gene>
<comment type="catalytic activity">
    <reaction evidence="6">
        <text>Zn(2+)(in) = Zn(2+)(out)</text>
        <dbReference type="Rhea" id="RHEA:29351"/>
        <dbReference type="ChEBI" id="CHEBI:29105"/>
    </reaction>
</comment>
<keyword evidence="15" id="KW-1185">Reference proteome</keyword>
<feature type="chain" id="PRO_5034482230" description="Zinc transporter ZIP12" evidence="11">
    <location>
        <begin position="30"/>
        <end position="713"/>
    </location>
</feature>
<feature type="transmembrane region" description="Helical" evidence="10">
    <location>
        <begin position="384"/>
        <end position="408"/>
    </location>
</feature>
<reference evidence="14" key="2">
    <citation type="submission" date="2025-09" db="UniProtKB">
        <authorList>
            <consortium name="Ensembl"/>
        </authorList>
    </citation>
    <scope>IDENTIFICATION</scope>
</reference>
<dbReference type="PANTHER" id="PTHR12191:SF4">
    <property type="entry name" value="ZINC TRANSPORTER ZIP12"/>
    <property type="match status" value="1"/>
</dbReference>
<sequence length="713" mass="80113">MWNLKKPSFWRSVFFVISTALLIKAPAETRQENINQTSIQEGLLQTLHDLMTGNETDVPKNSSKEILTTLLELVECPKGSNDKLQSCNRCLQANTLLLMAGKNQLIGKKIDEETIQRVSVVLLYFIVYQKDFCSSSSSLVSKDYLFYLNNMLNLRKDEDCHHLSANEIEDILLAAKQYFHISDQQCVDLNVLEREFGILVNMGIDRVALPRLAEVILTFSIQHVCVTKTILPNADFFTDFIFRSLNRTSELFATEIDELIGKLKAVITCDKRDHNHRRKQRSLVIPGTNPEPLPVPREREEKLYKENQDSSKMTEQTTQWNQGQTCFSAHELVRICLQSSRSPVSREQFKQITPAIIHHLLTCTCPAEDSSSTQLPPPTTLEKYGYSTVAVLLLTIGSMFGATIIIFSSCEENYKLILQLFVGLAVGTLSGDALLHLIPQVLGIHHEHEGQDIEHSSEDKEYLWKVLAMIGSIHGFFLINKLFILLFSSTRQGRSFVNGHLTHSHDLPLDSHLNDQSRKAKSTSTIQLRTPEDCETSEGIISDISPATTLRVRKKHKGISLLAIMILVGDSLHNFADGMVIGSAYSSSTETGVATTIAILCHEIPHEMGDFAVLLNTGLSAKIAFLMNFISALTAFAGLYIGLSVSTNPNVQIWIFAVTAGMFLYLSLVEMLPEMTHIQTQRPWLMFFLQNLGLLLGWLCLLMLAIYEHKIKL</sequence>
<dbReference type="Pfam" id="PF02535">
    <property type="entry name" value="Zip"/>
    <property type="match status" value="1"/>
</dbReference>
<evidence type="ECO:0000259" key="13">
    <source>
        <dbReference type="Pfam" id="PF21116"/>
    </source>
</evidence>
<dbReference type="GO" id="GO:0005385">
    <property type="term" value="F:zinc ion transmembrane transporter activity"/>
    <property type="evidence" value="ECO:0007669"/>
    <property type="project" value="TreeGrafter"/>
</dbReference>
<evidence type="ECO:0000313" key="14">
    <source>
        <dbReference type="Ensembl" id="ENSLLEP00000012626.1"/>
    </source>
</evidence>
<dbReference type="Proteomes" id="UP000694569">
    <property type="component" value="Unplaced"/>
</dbReference>
<evidence type="ECO:0000256" key="4">
    <source>
        <dbReference type="ARBA" id="ARBA00022989"/>
    </source>
</evidence>
<evidence type="ECO:0000256" key="6">
    <source>
        <dbReference type="ARBA" id="ARBA00034634"/>
    </source>
</evidence>
<dbReference type="Ensembl" id="ENSLLET00000013117.1">
    <property type="protein sequence ID" value="ENSLLEP00000012626.1"/>
    <property type="gene ID" value="ENSLLEG00000007991.1"/>
</dbReference>
<evidence type="ECO:0000256" key="5">
    <source>
        <dbReference type="ARBA" id="ARBA00023136"/>
    </source>
</evidence>
<evidence type="ECO:0000256" key="7">
    <source>
        <dbReference type="ARBA" id="ARBA00040591"/>
    </source>
</evidence>
<evidence type="ECO:0000313" key="15">
    <source>
        <dbReference type="Proteomes" id="UP000694569"/>
    </source>
</evidence>
<comment type="subcellular location">
    <subcellularLocation>
        <location evidence="1">Membrane</location>
        <topology evidence="1">Multi-pass membrane protein</topology>
    </subcellularLocation>
</comment>
<feature type="transmembrane region" description="Helical" evidence="10">
    <location>
        <begin position="684"/>
        <end position="707"/>
    </location>
</feature>
<dbReference type="AlphaFoldDB" id="A0A8C5MG25"/>
<dbReference type="Pfam" id="PF18292">
    <property type="entry name" value="ZIP4_domain"/>
    <property type="match status" value="1"/>
</dbReference>
<dbReference type="InterPro" id="IPR041137">
    <property type="entry name" value="ZIP4_N"/>
</dbReference>
<dbReference type="GO" id="GO:0005886">
    <property type="term" value="C:plasma membrane"/>
    <property type="evidence" value="ECO:0007669"/>
    <property type="project" value="TreeGrafter"/>
</dbReference>
<feature type="transmembrane region" description="Helical" evidence="10">
    <location>
        <begin position="623"/>
        <end position="641"/>
    </location>
</feature>
<feature type="transmembrane region" description="Helical" evidence="10">
    <location>
        <begin position="559"/>
        <end position="576"/>
    </location>
</feature>
<dbReference type="InterPro" id="IPR050799">
    <property type="entry name" value="ZIP_Transporter"/>
</dbReference>
<reference evidence="14" key="1">
    <citation type="submission" date="2025-08" db="UniProtKB">
        <authorList>
            <consortium name="Ensembl"/>
        </authorList>
    </citation>
    <scope>IDENTIFICATION</scope>
</reference>
<keyword evidence="4 10" id="KW-1133">Transmembrane helix</keyword>
<keyword evidence="5 10" id="KW-0472">Membrane</keyword>
<dbReference type="GeneTree" id="ENSGT00940000157914"/>
<organism evidence="14 15">
    <name type="scientific">Leptobrachium leishanense</name>
    <name type="common">Leishan spiny toad</name>
    <dbReference type="NCBI Taxonomy" id="445787"/>
    <lineage>
        <taxon>Eukaryota</taxon>
        <taxon>Metazoa</taxon>
        <taxon>Chordata</taxon>
        <taxon>Craniata</taxon>
        <taxon>Vertebrata</taxon>
        <taxon>Euteleostomi</taxon>
        <taxon>Amphibia</taxon>
        <taxon>Batrachia</taxon>
        <taxon>Anura</taxon>
        <taxon>Pelobatoidea</taxon>
        <taxon>Megophryidae</taxon>
        <taxon>Leptobrachium</taxon>
    </lineage>
</organism>
<dbReference type="PANTHER" id="PTHR12191">
    <property type="entry name" value="SOLUTE CARRIER FAMILY 39"/>
    <property type="match status" value="1"/>
</dbReference>
<dbReference type="Pfam" id="PF21116">
    <property type="entry name" value="EF-hand_Zip"/>
    <property type="match status" value="1"/>
</dbReference>
<evidence type="ECO:0000256" key="3">
    <source>
        <dbReference type="ARBA" id="ARBA00022692"/>
    </source>
</evidence>
<dbReference type="InterPro" id="IPR003689">
    <property type="entry name" value="ZIP"/>
</dbReference>
<dbReference type="GO" id="GO:0140410">
    <property type="term" value="F:monoatomic cation:bicarbonate symporter activity"/>
    <property type="evidence" value="ECO:0007669"/>
    <property type="project" value="TreeGrafter"/>
</dbReference>
<name>A0A8C5MG25_9ANUR</name>
<evidence type="ECO:0000259" key="12">
    <source>
        <dbReference type="Pfam" id="PF18292"/>
    </source>
</evidence>
<evidence type="ECO:0000256" key="1">
    <source>
        <dbReference type="ARBA" id="ARBA00004141"/>
    </source>
</evidence>
<feature type="transmembrane region" description="Helical" evidence="10">
    <location>
        <begin position="462"/>
        <end position="487"/>
    </location>
</feature>
<protein>
    <recommendedName>
        <fullName evidence="7">Zinc transporter ZIP12</fullName>
    </recommendedName>
    <alternativeName>
        <fullName evidence="8">Solute carrier family 39 member 12</fullName>
    </alternativeName>
    <alternativeName>
        <fullName evidence="9">Zrt- and Irt-like protein 12</fullName>
    </alternativeName>
</protein>
<evidence type="ECO:0000256" key="10">
    <source>
        <dbReference type="SAM" id="Phobius"/>
    </source>
</evidence>
<feature type="domain" description="Zinc transporter ZIP4 N-terminal" evidence="12">
    <location>
        <begin position="66"/>
        <end position="226"/>
    </location>
</feature>
<keyword evidence="11" id="KW-0732">Signal</keyword>
<accession>A0A8C5MG25</accession>
<evidence type="ECO:0000256" key="9">
    <source>
        <dbReference type="ARBA" id="ARBA00042971"/>
    </source>
</evidence>
<keyword evidence="3 10" id="KW-0812">Transmembrane</keyword>
<dbReference type="GO" id="GO:0071578">
    <property type="term" value="P:zinc ion import across plasma membrane"/>
    <property type="evidence" value="ECO:0007669"/>
    <property type="project" value="TreeGrafter"/>
</dbReference>